<evidence type="ECO:0000256" key="2">
    <source>
        <dbReference type="ARBA" id="ARBA00022980"/>
    </source>
</evidence>
<comment type="caution">
    <text evidence="8">The sequence shown here is derived from an EMBL/GenBank/DDBJ whole genome shotgun (WGS) entry which is preliminary data.</text>
</comment>
<dbReference type="InterPro" id="IPR021131">
    <property type="entry name" value="Ribosomal_uL15/eL18"/>
</dbReference>
<name>A0A2M8KXY5_9BACT</name>
<dbReference type="GO" id="GO:0006412">
    <property type="term" value="P:translation"/>
    <property type="evidence" value="ECO:0007669"/>
    <property type="project" value="UniProtKB-UniRule"/>
</dbReference>
<evidence type="ECO:0000256" key="3">
    <source>
        <dbReference type="ARBA" id="ARBA00023274"/>
    </source>
</evidence>
<evidence type="ECO:0000256" key="1">
    <source>
        <dbReference type="ARBA" id="ARBA00007320"/>
    </source>
</evidence>
<evidence type="ECO:0000313" key="9">
    <source>
        <dbReference type="Proteomes" id="UP000229098"/>
    </source>
</evidence>
<dbReference type="Proteomes" id="UP000229098">
    <property type="component" value="Unassembled WGS sequence"/>
</dbReference>
<dbReference type="Gene3D" id="3.100.10.10">
    <property type="match status" value="1"/>
</dbReference>
<dbReference type="InterPro" id="IPR036227">
    <property type="entry name" value="Ribosomal_uL15/eL18_sf"/>
</dbReference>
<dbReference type="GO" id="GO:0003735">
    <property type="term" value="F:structural constituent of ribosome"/>
    <property type="evidence" value="ECO:0007669"/>
    <property type="project" value="InterPro"/>
</dbReference>
<dbReference type="GO" id="GO:0019843">
    <property type="term" value="F:rRNA binding"/>
    <property type="evidence" value="ECO:0007669"/>
    <property type="project" value="UniProtKB-UniRule"/>
</dbReference>
<keyword evidence="2 4" id="KW-0689">Ribosomal protein</keyword>
<comment type="subunit">
    <text evidence="4">Part of the 50S ribosomal subunit.</text>
</comment>
<keyword evidence="3 4" id="KW-0687">Ribonucleoprotein</keyword>
<dbReference type="EMBL" id="PFEF01000003">
    <property type="protein sequence ID" value="PJE64795.1"/>
    <property type="molecule type" value="Genomic_DNA"/>
</dbReference>
<dbReference type="HAMAP" id="MF_01341">
    <property type="entry name" value="Ribosomal_uL15"/>
    <property type="match status" value="1"/>
</dbReference>
<dbReference type="PROSITE" id="PS00475">
    <property type="entry name" value="RIBOSOMAL_L15"/>
    <property type="match status" value="1"/>
</dbReference>
<dbReference type="InterPro" id="IPR001196">
    <property type="entry name" value="Ribosomal_uL15_CS"/>
</dbReference>
<dbReference type="GO" id="GO:0022625">
    <property type="term" value="C:cytosolic large ribosomal subunit"/>
    <property type="evidence" value="ECO:0007669"/>
    <property type="project" value="TreeGrafter"/>
</dbReference>
<feature type="domain" description="Large ribosomal subunit protein uL15/eL18" evidence="7">
    <location>
        <begin position="72"/>
        <end position="142"/>
    </location>
</feature>
<comment type="similarity">
    <text evidence="1 4 5">Belongs to the universal ribosomal protein uL15 family.</text>
</comment>
<dbReference type="Pfam" id="PF00828">
    <property type="entry name" value="Ribosomal_L27A"/>
    <property type="match status" value="1"/>
</dbReference>
<keyword evidence="4" id="KW-0694">RNA-binding</keyword>
<protein>
    <recommendedName>
        <fullName evidence="4">Large ribosomal subunit protein uL15</fullName>
    </recommendedName>
</protein>
<dbReference type="PANTHER" id="PTHR12934:SF11">
    <property type="entry name" value="LARGE RIBOSOMAL SUBUNIT PROTEIN UL15M"/>
    <property type="match status" value="1"/>
</dbReference>
<dbReference type="NCBIfam" id="TIGR01071">
    <property type="entry name" value="rplO_bact"/>
    <property type="match status" value="1"/>
</dbReference>
<evidence type="ECO:0000256" key="5">
    <source>
        <dbReference type="RuleBase" id="RU003888"/>
    </source>
</evidence>
<proteinExistence type="inferred from homology"/>
<evidence type="ECO:0000313" key="8">
    <source>
        <dbReference type="EMBL" id="PJE64795.1"/>
    </source>
</evidence>
<dbReference type="InterPro" id="IPR030878">
    <property type="entry name" value="Ribosomal_uL15"/>
</dbReference>
<dbReference type="SUPFAM" id="SSF52080">
    <property type="entry name" value="Ribosomal proteins L15p and L18e"/>
    <property type="match status" value="1"/>
</dbReference>
<evidence type="ECO:0000256" key="6">
    <source>
        <dbReference type="SAM" id="MobiDB-lite"/>
    </source>
</evidence>
<comment type="function">
    <text evidence="4">Binds to the 23S rRNA.</text>
</comment>
<accession>A0A2M8KXY5</accession>
<reference evidence="9" key="1">
    <citation type="submission" date="2017-09" db="EMBL/GenBank/DDBJ databases">
        <title>Depth-based differentiation of microbial function through sediment-hosted aquifers and enrichment of novel symbionts in the deep terrestrial subsurface.</title>
        <authorList>
            <person name="Probst A.J."/>
            <person name="Ladd B."/>
            <person name="Jarett J.K."/>
            <person name="Geller-Mcgrath D.E."/>
            <person name="Sieber C.M.K."/>
            <person name="Emerson J.B."/>
            <person name="Anantharaman K."/>
            <person name="Thomas B.C."/>
            <person name="Malmstrom R."/>
            <person name="Stieglmeier M."/>
            <person name="Klingl A."/>
            <person name="Woyke T."/>
            <person name="Ryan C.M."/>
            <person name="Banfield J.F."/>
        </authorList>
    </citation>
    <scope>NUCLEOTIDE SEQUENCE [LARGE SCALE GENOMIC DNA]</scope>
</reference>
<organism evidence="8 9">
    <name type="scientific">Candidatus Ryanbacteria bacterium CG10_big_fil_rev_8_21_14_0_10_43_42</name>
    <dbReference type="NCBI Taxonomy" id="1974864"/>
    <lineage>
        <taxon>Bacteria</taxon>
        <taxon>Candidatus Ryaniibacteriota</taxon>
    </lineage>
</organism>
<dbReference type="InterPro" id="IPR005749">
    <property type="entry name" value="Ribosomal_uL15_bac-type"/>
</dbReference>
<gene>
    <name evidence="4 8" type="primary">rplO</name>
    <name evidence="8" type="ORF">COU90_00825</name>
</gene>
<evidence type="ECO:0000256" key="4">
    <source>
        <dbReference type="HAMAP-Rule" id="MF_01341"/>
    </source>
</evidence>
<sequence length="147" mass="15932">MQLHILQPDTESKTAKRVGRGGKRGTYSGRGIKGQKARAGRRVRPQLRDIIKKIPKKRGYKFPAFRIKPTDVNVGVLELVVSAGDVVTPVFLIEKGLIQKLGGKIPFVKILGYGELTKKITVEGCEASKGAVEKIEKAGGTILPANT</sequence>
<dbReference type="AlphaFoldDB" id="A0A2M8KXY5"/>
<keyword evidence="4" id="KW-0699">rRNA-binding</keyword>
<feature type="region of interest" description="Disordered" evidence="6">
    <location>
        <begin position="1"/>
        <end position="40"/>
    </location>
</feature>
<evidence type="ECO:0000259" key="7">
    <source>
        <dbReference type="Pfam" id="PF00828"/>
    </source>
</evidence>
<dbReference type="PANTHER" id="PTHR12934">
    <property type="entry name" value="50S RIBOSOMAL PROTEIN L15"/>
    <property type="match status" value="1"/>
</dbReference>